<protein>
    <submittedName>
        <fullName evidence="1">Uncharacterized protein</fullName>
    </submittedName>
</protein>
<comment type="caution">
    <text evidence="1">The sequence shown here is derived from an EMBL/GenBank/DDBJ whole genome shotgun (WGS) entry which is preliminary data.</text>
</comment>
<name>A0A3M7Q479_BRAPC</name>
<reference evidence="1 2" key="1">
    <citation type="journal article" date="2018" name="Sci. Rep.">
        <title>Genomic signatures of local adaptation to the degree of environmental predictability in rotifers.</title>
        <authorList>
            <person name="Franch-Gras L."/>
            <person name="Hahn C."/>
            <person name="Garcia-Roger E.M."/>
            <person name="Carmona M.J."/>
            <person name="Serra M."/>
            <person name="Gomez A."/>
        </authorList>
    </citation>
    <scope>NUCLEOTIDE SEQUENCE [LARGE SCALE GENOMIC DNA]</scope>
    <source>
        <strain evidence="1">HYR1</strain>
    </source>
</reference>
<gene>
    <name evidence="1" type="ORF">BpHYR1_023323</name>
</gene>
<proteinExistence type="predicted"/>
<dbReference type="EMBL" id="REGN01007601">
    <property type="protein sequence ID" value="RNA05785.1"/>
    <property type="molecule type" value="Genomic_DNA"/>
</dbReference>
<sequence length="129" mass="15409">MIAYKYIFLCIQTDRPDWNEGPRFNDHARSLAVFKSSIFYMRKSIFGEIENIKKNIATWCNILCCVASVLPKTIFLIQNKASIRKKVQQKFLFNFYLNFTIPHFSQSYTIFDNVKFYYKNYSTKILNEI</sequence>
<accession>A0A3M7Q479</accession>
<organism evidence="1 2">
    <name type="scientific">Brachionus plicatilis</name>
    <name type="common">Marine rotifer</name>
    <name type="synonym">Brachionus muelleri</name>
    <dbReference type="NCBI Taxonomy" id="10195"/>
    <lineage>
        <taxon>Eukaryota</taxon>
        <taxon>Metazoa</taxon>
        <taxon>Spiralia</taxon>
        <taxon>Gnathifera</taxon>
        <taxon>Rotifera</taxon>
        <taxon>Eurotatoria</taxon>
        <taxon>Monogononta</taxon>
        <taxon>Pseudotrocha</taxon>
        <taxon>Ploima</taxon>
        <taxon>Brachionidae</taxon>
        <taxon>Brachionus</taxon>
    </lineage>
</organism>
<dbReference type="Proteomes" id="UP000276133">
    <property type="component" value="Unassembled WGS sequence"/>
</dbReference>
<dbReference type="AlphaFoldDB" id="A0A3M7Q479"/>
<evidence type="ECO:0000313" key="1">
    <source>
        <dbReference type="EMBL" id="RNA05785.1"/>
    </source>
</evidence>
<keyword evidence="2" id="KW-1185">Reference proteome</keyword>
<evidence type="ECO:0000313" key="2">
    <source>
        <dbReference type="Proteomes" id="UP000276133"/>
    </source>
</evidence>